<dbReference type="InterPro" id="IPR002656">
    <property type="entry name" value="Acyl_transf_3_dom"/>
</dbReference>
<keyword evidence="3" id="KW-0808">Transferase</keyword>
<proteinExistence type="predicted"/>
<dbReference type="PANTHER" id="PTHR23028">
    <property type="entry name" value="ACETYLTRANSFERASE"/>
    <property type="match status" value="1"/>
</dbReference>
<comment type="caution">
    <text evidence="3">The sequence shown here is derived from an EMBL/GenBank/DDBJ whole genome shotgun (WGS) entry which is preliminary data.</text>
</comment>
<dbReference type="Proteomes" id="UP000292855">
    <property type="component" value="Unassembled WGS sequence"/>
</dbReference>
<evidence type="ECO:0000256" key="1">
    <source>
        <dbReference type="SAM" id="Phobius"/>
    </source>
</evidence>
<dbReference type="GO" id="GO:0016747">
    <property type="term" value="F:acyltransferase activity, transferring groups other than amino-acyl groups"/>
    <property type="evidence" value="ECO:0007669"/>
    <property type="project" value="InterPro"/>
</dbReference>
<keyword evidence="4" id="KW-1185">Reference proteome</keyword>
<dbReference type="EMBL" id="SGIT01000003">
    <property type="protein sequence ID" value="RZF58890.1"/>
    <property type="molecule type" value="Genomic_DNA"/>
</dbReference>
<dbReference type="AlphaFoldDB" id="A0A4Q6XG73"/>
<keyword evidence="1" id="KW-0472">Membrane</keyword>
<reference evidence="3 4" key="1">
    <citation type="submission" date="2019-02" db="EMBL/GenBank/DDBJ databases">
        <authorList>
            <person name="Li Y."/>
        </authorList>
    </citation>
    <scope>NUCLEOTIDE SEQUENCE [LARGE SCALE GENOMIC DNA]</scope>
    <source>
        <strain evidence="3 4">30C10-4-7</strain>
    </source>
</reference>
<feature type="domain" description="Acyltransferase 3" evidence="2">
    <location>
        <begin position="11"/>
        <end position="350"/>
    </location>
</feature>
<dbReference type="OrthoDB" id="9796461at2"/>
<feature type="transmembrane region" description="Helical" evidence="1">
    <location>
        <begin position="248"/>
        <end position="281"/>
    </location>
</feature>
<evidence type="ECO:0000259" key="2">
    <source>
        <dbReference type="Pfam" id="PF01757"/>
    </source>
</evidence>
<gene>
    <name evidence="3" type="ORF">EWE74_16340</name>
</gene>
<name>A0A4Q6XG73_9SPHI</name>
<feature type="transmembrane region" description="Helical" evidence="1">
    <location>
        <begin position="58"/>
        <end position="77"/>
    </location>
</feature>
<accession>A0A4Q6XG73</accession>
<keyword evidence="1" id="KW-0812">Transmembrane</keyword>
<feature type="transmembrane region" description="Helical" evidence="1">
    <location>
        <begin position="98"/>
        <end position="115"/>
    </location>
</feature>
<feature type="transmembrane region" description="Helical" evidence="1">
    <location>
        <begin position="177"/>
        <end position="197"/>
    </location>
</feature>
<dbReference type="InterPro" id="IPR050879">
    <property type="entry name" value="Acyltransferase_3"/>
</dbReference>
<feature type="transmembrane region" description="Helical" evidence="1">
    <location>
        <begin position="330"/>
        <end position="351"/>
    </location>
</feature>
<feature type="transmembrane region" description="Helical" evidence="1">
    <location>
        <begin position="293"/>
        <end position="318"/>
    </location>
</feature>
<feature type="transmembrane region" description="Helical" evidence="1">
    <location>
        <begin position="147"/>
        <end position="165"/>
    </location>
</feature>
<feature type="transmembrane region" description="Helical" evidence="1">
    <location>
        <begin position="12"/>
        <end position="30"/>
    </location>
</feature>
<evidence type="ECO:0000313" key="3">
    <source>
        <dbReference type="EMBL" id="RZF58890.1"/>
    </source>
</evidence>
<feature type="transmembrane region" description="Helical" evidence="1">
    <location>
        <begin position="217"/>
        <end position="236"/>
    </location>
</feature>
<evidence type="ECO:0000313" key="4">
    <source>
        <dbReference type="Proteomes" id="UP000292855"/>
    </source>
</evidence>
<dbReference type="RefSeq" id="WP_130142707.1">
    <property type="nucleotide sequence ID" value="NZ_SGIT01000003.1"/>
</dbReference>
<keyword evidence="1" id="KW-1133">Transmembrane helix</keyword>
<organism evidence="3 4">
    <name type="scientific">Sphingobacterium corticibacterium</name>
    <dbReference type="NCBI Taxonomy" id="2484746"/>
    <lineage>
        <taxon>Bacteria</taxon>
        <taxon>Pseudomonadati</taxon>
        <taxon>Bacteroidota</taxon>
        <taxon>Sphingobacteriia</taxon>
        <taxon>Sphingobacteriales</taxon>
        <taxon>Sphingobacteriaceae</taxon>
        <taxon>Sphingobacterium</taxon>
    </lineage>
</organism>
<protein>
    <submittedName>
        <fullName evidence="3">Acyltransferase</fullName>
    </submittedName>
</protein>
<dbReference type="Pfam" id="PF01757">
    <property type="entry name" value="Acyl_transf_3"/>
    <property type="match status" value="1"/>
</dbReference>
<keyword evidence="3" id="KW-0012">Acyltransferase</keyword>
<sequence length="368" mass="43493">MQSNAANKEIRSLTGIRGLAALIVAIHHFISKYYIDYFEKQASDSLLGYMRFNYANHGYLMVELFFILSGFVLALSYDKRFGNAVTNLDYKRFMIKRFNRVYPLYFFSTIIYFFVFNLDKINRPEILVANLLFFELWLPKSFTLNNVSWSLCTEWFLYIIFPFILISTKHFREKPVFLILLATVIFILAPILNTQKLYDQHVNYSMLELRMSNGTGAFLRCLGSYIVGLAIYYVYIYRKEYVKLSGKYWYIIIGCILIFYGIDRSDILLNILFGLLILALTQSNKLSDFFGSRILYFLGMISYSIYLNHMIFLRILNFSFKKDMWIENEFNVFIGLLLFLLMTILSSWVSFRLVEAPFNSWLNKRIAK</sequence>